<organism evidence="1 2">
    <name type="scientific">Bifidobacterium scardovii</name>
    <dbReference type="NCBI Taxonomy" id="158787"/>
    <lineage>
        <taxon>Bacteria</taxon>
        <taxon>Bacillati</taxon>
        <taxon>Actinomycetota</taxon>
        <taxon>Actinomycetes</taxon>
        <taxon>Bifidobacteriales</taxon>
        <taxon>Bifidobacteriaceae</taxon>
        <taxon>Bifidobacterium</taxon>
    </lineage>
</organism>
<dbReference type="Proteomes" id="UP000029033">
    <property type="component" value="Unassembled WGS sequence"/>
</dbReference>
<gene>
    <name evidence="1" type="ORF">BSCA_1004</name>
</gene>
<accession>A0A087DI36</accession>
<protein>
    <submittedName>
        <fullName evidence="1">Uncharacterized protein</fullName>
    </submittedName>
</protein>
<dbReference type="AlphaFoldDB" id="A0A087DI36"/>
<reference evidence="1 2" key="1">
    <citation type="submission" date="2014-03" db="EMBL/GenBank/DDBJ databases">
        <title>Genomics of Bifidobacteria.</title>
        <authorList>
            <person name="Ventura M."/>
            <person name="Milani C."/>
            <person name="Lugli G.A."/>
        </authorList>
    </citation>
    <scope>NUCLEOTIDE SEQUENCE [LARGE SCALE GENOMIC DNA]</scope>
    <source>
        <strain evidence="1 2">LMG 21589</strain>
    </source>
</reference>
<dbReference type="GeneID" id="85165991"/>
<dbReference type="EMBL" id="JGZO01000004">
    <property type="protein sequence ID" value="KFI95186.1"/>
    <property type="molecule type" value="Genomic_DNA"/>
</dbReference>
<name>A0A087DI36_9BIFI</name>
<comment type="caution">
    <text evidence="1">The sequence shown here is derived from an EMBL/GenBank/DDBJ whole genome shotgun (WGS) entry which is preliminary data.</text>
</comment>
<keyword evidence="2" id="KW-1185">Reference proteome</keyword>
<dbReference type="RefSeq" id="WP_033519680.1">
    <property type="nucleotide sequence ID" value="NZ_CAUPKV010000009.1"/>
</dbReference>
<proteinExistence type="predicted"/>
<sequence>MPDRDGLHGETITVITRTAKPTPGEYGMPDYGNRRTVLDGCSVQPVTAAETPLFADATRYPRYRVIGPASRLFADLVSGDALIEWAGRLWIPAGSAFDWKTMDGLGNHTELYISPDNTTEVTDGQTTDQRH</sequence>
<dbReference type="STRING" id="158787.BSCA_1004"/>
<dbReference type="eggNOG" id="ENOG5031V00">
    <property type="taxonomic scope" value="Bacteria"/>
</dbReference>
<evidence type="ECO:0000313" key="2">
    <source>
        <dbReference type="Proteomes" id="UP000029033"/>
    </source>
</evidence>
<dbReference type="OrthoDB" id="5068574at2"/>
<evidence type="ECO:0000313" key="1">
    <source>
        <dbReference type="EMBL" id="KFI95186.1"/>
    </source>
</evidence>